<dbReference type="PANTHER" id="PTHR10773">
    <property type="entry name" value="DNA-DIRECTED RNA POLYMERASES I, II, AND III SUBUNIT RPABC2"/>
    <property type="match status" value="1"/>
</dbReference>
<accession>A0A8S3WIK9</accession>
<proteinExistence type="predicted"/>
<dbReference type="OrthoDB" id="6776127at2759"/>
<dbReference type="EMBL" id="CAJQZP010000437">
    <property type="protein sequence ID" value="CAG4961692.1"/>
    <property type="molecule type" value="Genomic_DNA"/>
</dbReference>
<evidence type="ECO:0000313" key="1">
    <source>
        <dbReference type="EMBL" id="CAG4961692.1"/>
    </source>
</evidence>
<dbReference type="Proteomes" id="UP000691718">
    <property type="component" value="Unassembled WGS sequence"/>
</dbReference>
<organism evidence="1 2">
    <name type="scientific">Parnassius apollo</name>
    <name type="common">Apollo butterfly</name>
    <name type="synonym">Papilio apollo</name>
    <dbReference type="NCBI Taxonomy" id="110799"/>
    <lineage>
        <taxon>Eukaryota</taxon>
        <taxon>Metazoa</taxon>
        <taxon>Ecdysozoa</taxon>
        <taxon>Arthropoda</taxon>
        <taxon>Hexapoda</taxon>
        <taxon>Insecta</taxon>
        <taxon>Pterygota</taxon>
        <taxon>Neoptera</taxon>
        <taxon>Endopterygota</taxon>
        <taxon>Lepidoptera</taxon>
        <taxon>Glossata</taxon>
        <taxon>Ditrysia</taxon>
        <taxon>Papilionoidea</taxon>
        <taxon>Papilionidae</taxon>
        <taxon>Parnassiinae</taxon>
        <taxon>Parnassini</taxon>
        <taxon>Parnassius</taxon>
        <taxon>Parnassius</taxon>
    </lineage>
</organism>
<reference evidence="1" key="1">
    <citation type="submission" date="2021-04" db="EMBL/GenBank/DDBJ databases">
        <authorList>
            <person name="Tunstrom K."/>
        </authorList>
    </citation>
    <scope>NUCLEOTIDE SEQUENCE</scope>
</reference>
<gene>
    <name evidence="1" type="ORF">PAPOLLO_LOCUS6621</name>
</gene>
<name>A0A8S3WIK9_PARAO</name>
<protein>
    <submittedName>
        <fullName evidence="1">(apollo) hypothetical protein</fullName>
    </submittedName>
</protein>
<dbReference type="PANTHER" id="PTHR10773:SF19">
    <property type="match status" value="1"/>
</dbReference>
<evidence type="ECO:0000313" key="2">
    <source>
        <dbReference type="Proteomes" id="UP000691718"/>
    </source>
</evidence>
<comment type="caution">
    <text evidence="1">The sequence shown here is derived from an EMBL/GenBank/DDBJ whole genome shotgun (WGS) entry which is preliminary data.</text>
</comment>
<keyword evidence="2" id="KW-1185">Reference proteome</keyword>
<dbReference type="AlphaFoldDB" id="A0A8S3WIK9"/>
<sequence>MHTLAISDIFIRTGLKKSCKLTEASFIKNRGKHNSHFKLDASIIAGVKAHINSIPRIESHYCRAQTKQDFIEGGYTIAALHRDYIEACKLESKDYVSYQNYYNIFVKDFNISFWVPKKDPCEDCVAFANAENKTPLREKYELHLKEKCLSRTEKE</sequence>